<dbReference type="InterPro" id="IPR016035">
    <property type="entry name" value="Acyl_Trfase/lysoPLipase"/>
</dbReference>
<dbReference type="Pfam" id="PF13602">
    <property type="entry name" value="ADH_zinc_N_2"/>
    <property type="match status" value="1"/>
</dbReference>
<dbReference type="Gene3D" id="3.40.366.10">
    <property type="entry name" value="Malonyl-Coenzyme A Acyl Carrier Protein, domain 2"/>
    <property type="match status" value="1"/>
</dbReference>
<dbReference type="SMART" id="SM00822">
    <property type="entry name" value="PKS_KR"/>
    <property type="match status" value="1"/>
</dbReference>
<dbReference type="InterPro" id="IPR049900">
    <property type="entry name" value="PKS_mFAS_DH"/>
</dbReference>
<comment type="caution">
    <text evidence="6">The sequence shown here is derived from an EMBL/GenBank/DDBJ whole genome shotgun (WGS) entry which is preliminary data.</text>
</comment>
<dbReference type="Pfam" id="PF00698">
    <property type="entry name" value="Acyl_transf_1"/>
    <property type="match status" value="1"/>
</dbReference>
<dbReference type="InterPro" id="IPR011032">
    <property type="entry name" value="GroES-like_sf"/>
</dbReference>
<dbReference type="CDD" id="cd02440">
    <property type="entry name" value="AdoMet_MTases"/>
    <property type="match status" value="1"/>
</dbReference>
<dbReference type="InterPro" id="IPR036291">
    <property type="entry name" value="NAD(P)-bd_dom_sf"/>
</dbReference>
<dbReference type="InterPro" id="IPR042104">
    <property type="entry name" value="PKS_dehydratase_sf"/>
</dbReference>
<dbReference type="Pfam" id="PF08242">
    <property type="entry name" value="Methyltransf_12"/>
    <property type="match status" value="1"/>
</dbReference>
<evidence type="ECO:0000313" key="6">
    <source>
        <dbReference type="EMBL" id="KAK4495681.1"/>
    </source>
</evidence>
<keyword evidence="2" id="KW-0808">Transferase</keyword>
<dbReference type="Gene3D" id="3.40.50.720">
    <property type="entry name" value="NAD(P)-binding Rossmann-like Domain"/>
    <property type="match status" value="1"/>
</dbReference>
<evidence type="ECO:0000256" key="4">
    <source>
        <dbReference type="PROSITE-ProRule" id="PRU01363"/>
    </source>
</evidence>
<dbReference type="InterPro" id="IPR016036">
    <property type="entry name" value="Malonyl_transacylase_ACP-bd"/>
</dbReference>
<protein>
    <recommendedName>
        <fullName evidence="5">PKS/mFAS DH domain-containing protein</fullName>
    </recommendedName>
</protein>
<evidence type="ECO:0000256" key="2">
    <source>
        <dbReference type="ARBA" id="ARBA00022679"/>
    </source>
</evidence>
<dbReference type="SUPFAM" id="SSF47336">
    <property type="entry name" value="ACP-like"/>
    <property type="match status" value="1"/>
</dbReference>
<sequence>MEDVIMNMADATLLASPRYAQPTTTALQIALVNHLARSNVRPCAVVGHSGGETAGAYAAGALSAESSLLVAYYRGYVSEQCEASIGKDGGMAAIGLGKTDVLEMLEPGVCVACENSNRSVTISGDLDALERVMDRARQKHPEALVRKLTVKMAYHSPHMAVVGPAFRELIEPYVNPQKPTVPFYSSVWARRLDNASDFGAKYFQDNMENPVLFQSAVHLLLRSTSPTCSLHLEVGPHAALSSPLRQIYAEAQASSITYVPTLQRGKDDQVCFLSAIGTLFSHGVNTSHAIEDSSGVTHPRALPDLPAYPWHYKQPYWNETSLMRAWRFRQHAHHDLLGTANLFSGVGVRCWRNKLEIIDVPWLQDHRIGSDIVFPAAGYIAMAGEAVFQTCGAAESSGRAYTVRQVEISRALVLQGERPTEISTTLRETVPGSNGEWWDFEIGSSVDDTGQSWARHCIGQVKLGARHSTLNERTPKDLARKVPKERWYAAFEAVGLHYGPHFSGMDDIRASVQDEAAQVVIQDRRRPADSAYAMHPTTIDLVFQSMTVAAAQGIPWRLCEMAMPTFVAELSIEGDDGTSLPIRATSWTQATSDGTIAGVAYGTAIGTHHEQEANKATACCLSLTGFRAKLIRDSAVEPSSSLHTLNLVWKPHIGVNLDKLPLRLMQPVYDTSREVLALERLYMLCALNAQHRLSVASTSASGDSNQGKHLHLYRCWLETQVASFPDSSTIPEARQYTAMTPAERGQEIDRVKAQCPPGLASAILTASARIADIVSGEVLSLDVLFPNLQDIYTWLNDMWDLGPFIDLMAHTNPRMRVLEIGAGTGGLTAKILAGLDGACRSYTYTDTSSGFFEAARERFREHAHCMSFRTLDISRDPGEQGFSGADDQFDLIIASNVLHATPQLDRTLAFVRGLLKPSGRLFLQELCCETRAMAFVMGLLEGWWLGAEDGRTDVPYLQPQAWDARLKTAGFAGCEAVWLDQSDEKWAMNAHMIARPIAEVAADSPISTDSGKNPRRVVLVREDTLDEDKSDGSCESKGRGGCLFAEVKEELMAKGRIVDEAAWGHEMMIADQDVDLDVIVFADLSRKGPVLHRNVSSSGNAADLDGIRRLVESVPDNSQILWLCNAAQMHPRNPYSAGILGLARTIRSELVIPFVTLELEHQEAGASSAIIATLENMSHQRQSGGVAEAEQGMPMEMEYVWHNNTIHIPRFHWEQLQTSLTAATSGVGDCTGLEIGKIGMLDTLDWVIQPLHTSLASQDVQIEPTVVGINFKDVMIALGLVDGKQTLHDKNTAHGLGLEGSGIVTNVGSSVKHLSVGDRVIWVGSESLGFAKSITRQAALCVRAPPNLSDEEAATMPVAYLTALFGLVEKSGLRKGQSVLIHSAAGGVGTAALHVARWLGAQPLVTVGSAEKKLAIQEAFDVPSEHIFSSRDPVDFYEGVARVTEGRGVDVVLNSLAGPALEASWRCVAPYGTVVELGKRDLLARGRLALDLFEENRAFVGVDIARLLNERTSDMGRLMGLMMALHAQGHLPPLSPITTFRADHVSDAFRYMQSGMHTGKIVLAMPPSASSTQIPAIAPKPRFRSNAAYVLAGGLGGLGRSVASWMVLHGARHLVFLSRSAGKDGSHRGSNQGIDISGFLAELRLMGCETQCIACDIVSSTAVKDALAQVHRPIAGCFQLAMVLADASFLDMDMHSWEAATAPKIQGAWNLHDALPQDLDFFVLFSSLSGSYGYYGQANYAAANTFLDAFVQYRHAKGLACSALDIGPVKDVGYLTRSAAARDLLHASGFGDFMSEHDFLRTVHLAVARSRPDLARCTSKKGDMAFGGFCASGQIHHATTSRLPMSDPSNRILWRHDPRMSFYDHFHQSSNVTPAGEGATSSSTPAIEEAISHLRSLRADSSLAADPCIFARATAARVGSALSRDLLSIEGYSAMTLEALGVDSLFAIELRNWWRATFATEVSVLELMQGGLTVEGIGKLGARRAEESRRQ</sequence>
<dbReference type="InterPro" id="IPR049551">
    <property type="entry name" value="PKS_DH_C"/>
</dbReference>
<evidence type="ECO:0000256" key="1">
    <source>
        <dbReference type="ARBA" id="ARBA00022603"/>
    </source>
</evidence>
<evidence type="ECO:0000259" key="5">
    <source>
        <dbReference type="PROSITE" id="PS52019"/>
    </source>
</evidence>
<dbReference type="Pfam" id="PF08659">
    <property type="entry name" value="KR"/>
    <property type="match status" value="1"/>
</dbReference>
<dbReference type="PANTHER" id="PTHR43775">
    <property type="entry name" value="FATTY ACID SYNTHASE"/>
    <property type="match status" value="1"/>
</dbReference>
<dbReference type="InterPro" id="IPR013217">
    <property type="entry name" value="Methyltransf_12"/>
</dbReference>
<dbReference type="SUPFAM" id="SSF50129">
    <property type="entry name" value="GroES-like"/>
    <property type="match status" value="1"/>
</dbReference>
<dbReference type="InterPro" id="IPR049552">
    <property type="entry name" value="PKS_DH_N"/>
</dbReference>
<dbReference type="Gene3D" id="3.90.180.10">
    <property type="entry name" value="Medium-chain alcohol dehydrogenases, catalytic domain"/>
    <property type="match status" value="1"/>
</dbReference>
<dbReference type="InterPro" id="IPR001227">
    <property type="entry name" value="Ac_transferase_dom_sf"/>
</dbReference>
<dbReference type="PANTHER" id="PTHR43775:SF49">
    <property type="entry name" value="SYNTHASE, PUTATIVE (JCVI)-RELATED"/>
    <property type="match status" value="1"/>
</dbReference>
<dbReference type="InterPro" id="IPR014043">
    <property type="entry name" value="Acyl_transferase_dom"/>
</dbReference>
<dbReference type="SMART" id="SM00829">
    <property type="entry name" value="PKS_ER"/>
    <property type="match status" value="1"/>
</dbReference>
<reference evidence="6 7" key="1">
    <citation type="journal article" date="2023" name="G3 (Bethesda)">
        <title>A chromosome-level genome assembly of Zasmidium syzygii isolated from banana leaves.</title>
        <authorList>
            <person name="van Westerhoven A.C."/>
            <person name="Mehrabi R."/>
            <person name="Talebi R."/>
            <person name="Steentjes M.B.F."/>
            <person name="Corcolon B."/>
            <person name="Chong P.A."/>
            <person name="Kema G.H.J."/>
            <person name="Seidl M.F."/>
        </authorList>
    </citation>
    <scope>NUCLEOTIDE SEQUENCE [LARGE SCALE GENOMIC DNA]</scope>
    <source>
        <strain evidence="6 7">P124</strain>
    </source>
</reference>
<dbReference type="Pfam" id="PF08240">
    <property type="entry name" value="ADH_N"/>
    <property type="match status" value="1"/>
</dbReference>
<dbReference type="InterPro" id="IPR029063">
    <property type="entry name" value="SAM-dependent_MTases_sf"/>
</dbReference>
<feature type="active site" description="Proton donor; for dehydratase activity" evidence="4">
    <location>
        <position position="540"/>
    </location>
</feature>
<dbReference type="InterPro" id="IPR056501">
    <property type="entry name" value="NAD-bd_HRPKS_sdrA"/>
</dbReference>
<keyword evidence="1" id="KW-0489">Methyltransferase</keyword>
<dbReference type="InterPro" id="IPR036736">
    <property type="entry name" value="ACP-like_sf"/>
</dbReference>
<dbReference type="SUPFAM" id="SSF53335">
    <property type="entry name" value="S-adenosyl-L-methionine-dependent methyltransferases"/>
    <property type="match status" value="1"/>
</dbReference>
<keyword evidence="3" id="KW-0511">Multifunctional enzyme</keyword>
<dbReference type="InterPro" id="IPR013154">
    <property type="entry name" value="ADH-like_N"/>
</dbReference>
<dbReference type="Pfam" id="PF21089">
    <property type="entry name" value="PKS_DH_N"/>
    <property type="match status" value="1"/>
</dbReference>
<dbReference type="Gene3D" id="3.10.129.110">
    <property type="entry name" value="Polyketide synthase dehydratase"/>
    <property type="match status" value="1"/>
</dbReference>
<dbReference type="InterPro" id="IPR050091">
    <property type="entry name" value="PKS_NRPS_Biosynth_Enz"/>
</dbReference>
<feature type="domain" description="PKS/mFAS DH" evidence="5">
    <location>
        <begin position="334"/>
        <end position="637"/>
    </location>
</feature>
<feature type="active site" description="Proton acceptor; for dehydratase activity" evidence="4">
    <location>
        <position position="366"/>
    </location>
</feature>
<evidence type="ECO:0000313" key="7">
    <source>
        <dbReference type="Proteomes" id="UP001305779"/>
    </source>
</evidence>
<dbReference type="SUPFAM" id="SSF55048">
    <property type="entry name" value="Probable ACP-binding domain of malonyl-CoA ACP transacylase"/>
    <property type="match status" value="1"/>
</dbReference>
<name>A0ABR0E378_ZASCE</name>
<dbReference type="SMART" id="SM00826">
    <property type="entry name" value="PKS_DH"/>
    <property type="match status" value="1"/>
</dbReference>
<dbReference type="Pfam" id="PF14765">
    <property type="entry name" value="PS-DH"/>
    <property type="match status" value="1"/>
</dbReference>
<dbReference type="InterPro" id="IPR020807">
    <property type="entry name" value="PKS_DH"/>
</dbReference>
<dbReference type="InterPro" id="IPR020843">
    <property type="entry name" value="ER"/>
</dbReference>
<dbReference type="PROSITE" id="PS52019">
    <property type="entry name" value="PKS_MFAS_DH"/>
    <property type="match status" value="1"/>
</dbReference>
<proteinExistence type="predicted"/>
<keyword evidence="7" id="KW-1185">Reference proteome</keyword>
<evidence type="ECO:0000256" key="3">
    <source>
        <dbReference type="ARBA" id="ARBA00023268"/>
    </source>
</evidence>
<feature type="region of interest" description="N-terminal hotdog fold" evidence="4">
    <location>
        <begin position="334"/>
        <end position="468"/>
    </location>
</feature>
<dbReference type="InterPro" id="IPR057326">
    <property type="entry name" value="KR_dom"/>
</dbReference>
<dbReference type="SUPFAM" id="SSF52151">
    <property type="entry name" value="FabD/lysophospholipase-like"/>
    <property type="match status" value="1"/>
</dbReference>
<accession>A0ABR0E378</accession>
<organism evidence="6 7">
    <name type="scientific">Zasmidium cellare</name>
    <name type="common">Wine cellar mold</name>
    <name type="synonym">Racodium cellare</name>
    <dbReference type="NCBI Taxonomy" id="395010"/>
    <lineage>
        <taxon>Eukaryota</taxon>
        <taxon>Fungi</taxon>
        <taxon>Dikarya</taxon>
        <taxon>Ascomycota</taxon>
        <taxon>Pezizomycotina</taxon>
        <taxon>Dothideomycetes</taxon>
        <taxon>Dothideomycetidae</taxon>
        <taxon>Mycosphaerellales</taxon>
        <taxon>Mycosphaerellaceae</taxon>
        <taxon>Zasmidium</taxon>
    </lineage>
</organism>
<dbReference type="Gene3D" id="3.40.50.150">
    <property type="entry name" value="Vaccinia Virus protein VP39"/>
    <property type="match status" value="1"/>
</dbReference>
<dbReference type="Proteomes" id="UP001305779">
    <property type="component" value="Unassembled WGS sequence"/>
</dbReference>
<dbReference type="SMART" id="SM00827">
    <property type="entry name" value="PKS_AT"/>
    <property type="match status" value="1"/>
</dbReference>
<feature type="region of interest" description="C-terminal hotdog fold" evidence="4">
    <location>
        <begin position="479"/>
        <end position="637"/>
    </location>
</feature>
<dbReference type="EMBL" id="JAXOVC010000011">
    <property type="protein sequence ID" value="KAK4495681.1"/>
    <property type="molecule type" value="Genomic_DNA"/>
</dbReference>
<dbReference type="SUPFAM" id="SSF51735">
    <property type="entry name" value="NAD(P)-binding Rossmann-fold domains"/>
    <property type="match status" value="2"/>
</dbReference>
<dbReference type="Pfam" id="PF23114">
    <property type="entry name" value="NAD-bd_HRPKS_sdrA"/>
    <property type="match status" value="1"/>
</dbReference>
<gene>
    <name evidence="6" type="ORF">PRZ48_012949</name>
</gene>
<dbReference type="InterPro" id="IPR013968">
    <property type="entry name" value="PKS_KR"/>
</dbReference>
<dbReference type="CDD" id="cd05195">
    <property type="entry name" value="enoyl_red"/>
    <property type="match status" value="1"/>
</dbReference>